<dbReference type="RefSeq" id="WP_039250148.1">
    <property type="nucleotide sequence ID" value="NZ_JDRX01000018.1"/>
</dbReference>
<gene>
    <name evidence="1" type="ORF">Z969_07910</name>
</gene>
<proteinExistence type="predicted"/>
<comment type="caution">
    <text evidence="1">The sequence shown here is derived from an EMBL/GenBank/DDBJ whole genome shotgun (WGS) entry which is preliminary data.</text>
</comment>
<dbReference type="Proteomes" id="UP000030016">
    <property type="component" value="Unassembled WGS sequence"/>
</dbReference>
<dbReference type="AlphaFoldDB" id="A0AA89CRA4"/>
<evidence type="ECO:0000313" key="1">
    <source>
        <dbReference type="EMBL" id="KGN01655.1"/>
    </source>
</evidence>
<organism evidence="1 2">
    <name type="scientific">Clostridium novyi A str. 4570</name>
    <dbReference type="NCBI Taxonomy" id="1444290"/>
    <lineage>
        <taxon>Bacteria</taxon>
        <taxon>Bacillati</taxon>
        <taxon>Bacillota</taxon>
        <taxon>Clostridia</taxon>
        <taxon>Eubacteriales</taxon>
        <taxon>Clostridiaceae</taxon>
        <taxon>Clostridium</taxon>
    </lineage>
</organism>
<accession>A0AA89CRA4</accession>
<protein>
    <submittedName>
        <fullName evidence="1">Uncharacterized protein</fullName>
    </submittedName>
</protein>
<reference evidence="1 2" key="1">
    <citation type="submission" date="2014-01" db="EMBL/GenBank/DDBJ databases">
        <title>Plasmidome dynamics in the species complex Clostridium novyi sensu lato converts strains of independent lineages into distinctly different pathogens.</title>
        <authorList>
            <person name="Skarin H."/>
            <person name="Segerman B."/>
        </authorList>
    </citation>
    <scope>NUCLEOTIDE SEQUENCE [LARGE SCALE GENOMIC DNA]</scope>
    <source>
        <strain evidence="1 2">4570</strain>
    </source>
</reference>
<sequence length="318" mass="37653">MTEQNTITLGIKQLKRDSLTLDIRKFYIDEKDTVIINLDKEQNENRITKEIKRLISKEEIQLTGENINRIEELIRKLPIEETRIELAYKKDILLKSIEAQKLIDELRKDINAGDNIKKIEDIFKLMNKFKKVSKIKRNFRVEEIENALISIHKERFEILIETENYSLKSLDDNICKYEETKRYIENLKKNLNFVSNEILKDIIIQEINILDDKKNIIEIKLSKLLNCDEVSLEKSIKEQKLIKAINNSNLPEKIDTELIENNFLDYINLGQKKRKRALLIFIERNNKKYTTVKEISDDLDIIVNELKKQSYGLETISI</sequence>
<dbReference type="EMBL" id="JDRX01000018">
    <property type="protein sequence ID" value="KGN01655.1"/>
    <property type="molecule type" value="Genomic_DNA"/>
</dbReference>
<evidence type="ECO:0000313" key="2">
    <source>
        <dbReference type="Proteomes" id="UP000030016"/>
    </source>
</evidence>
<name>A0AA89CRA4_CLONO</name>